<dbReference type="RefSeq" id="WP_104451610.1">
    <property type="nucleotide sequence ID" value="NZ_NIRS01000011.1"/>
</dbReference>
<proteinExistence type="predicted"/>
<sequence length="343" mass="38349">MLVLLIFTAIVFLAACVWGFSRYKSGVWVWVDCLYYPLAAIGVILLFHNNSGQRQEIEAIQDKQLLQQQLVRDIANQPRVHIDIDSTLYSSYITLIGTIPGLAAVCTEASSSAACNAALKLSPMIKKFLDSANADAELPVEKRLLNTCNAAESMLLELEASGELLPSTSRELIGNYKAIAQKNMGLGAAYEVDRANEVIKIESQSELRALDKGGYLNAEAGDFFREVMSVQINNATIILKGLTPCLETRNSELQKLNEWTDKKLTTEQRIQEFNQIIEKAKTVVDLGLYSFQLKLWPFFLVLALALKFGKAVFGVNEQCKAALRKLRILWDKRTHTKSVQRQD</sequence>
<evidence type="ECO:0000313" key="3">
    <source>
        <dbReference type="Proteomes" id="UP000238541"/>
    </source>
</evidence>
<comment type="caution">
    <text evidence="2">The sequence shown here is derived from an EMBL/GenBank/DDBJ whole genome shotgun (WGS) entry which is preliminary data.</text>
</comment>
<gene>
    <name evidence="2" type="ORF">CD175_30145</name>
</gene>
<keyword evidence="1" id="KW-1133">Transmembrane helix</keyword>
<name>A0A2S6FCH4_9PSED</name>
<dbReference type="AlphaFoldDB" id="A0A2S6FCH4"/>
<feature type="transmembrane region" description="Helical" evidence="1">
    <location>
        <begin position="29"/>
        <end position="47"/>
    </location>
</feature>
<dbReference type="EMBL" id="NIRS01000011">
    <property type="protein sequence ID" value="PPK35159.1"/>
    <property type="molecule type" value="Genomic_DNA"/>
</dbReference>
<reference evidence="3" key="1">
    <citation type="submission" date="2017-06" db="EMBL/GenBank/DDBJ databases">
        <authorList>
            <person name="Furmanczyk E.M."/>
        </authorList>
    </citation>
    <scope>NUCLEOTIDE SEQUENCE [LARGE SCALE GENOMIC DNA]</scope>
    <source>
        <strain evidence="3">AP3_16</strain>
    </source>
</reference>
<dbReference type="Proteomes" id="UP000238541">
    <property type="component" value="Unassembled WGS sequence"/>
</dbReference>
<keyword evidence="1" id="KW-0472">Membrane</keyword>
<keyword evidence="1" id="KW-0812">Transmembrane</keyword>
<accession>A0A2S6FCH4</accession>
<organism evidence="2 3">
    <name type="scientific">Pseudomonas laurylsulfatiphila</name>
    <dbReference type="NCBI Taxonomy" id="2011015"/>
    <lineage>
        <taxon>Bacteria</taxon>
        <taxon>Pseudomonadati</taxon>
        <taxon>Pseudomonadota</taxon>
        <taxon>Gammaproteobacteria</taxon>
        <taxon>Pseudomonadales</taxon>
        <taxon>Pseudomonadaceae</taxon>
        <taxon>Pseudomonas</taxon>
    </lineage>
</organism>
<evidence type="ECO:0000313" key="2">
    <source>
        <dbReference type="EMBL" id="PPK35159.1"/>
    </source>
</evidence>
<evidence type="ECO:0000256" key="1">
    <source>
        <dbReference type="SAM" id="Phobius"/>
    </source>
</evidence>
<protein>
    <submittedName>
        <fullName evidence="2">Uncharacterized protein</fullName>
    </submittedName>
</protein>
<keyword evidence="3" id="KW-1185">Reference proteome</keyword>